<accession>A0ABY7GFQ0</accession>
<dbReference type="Pfam" id="PF13439">
    <property type="entry name" value="Glyco_transf_4"/>
    <property type="match status" value="1"/>
</dbReference>
<evidence type="ECO:0000259" key="1">
    <source>
        <dbReference type="Pfam" id="PF00534"/>
    </source>
</evidence>
<feature type="domain" description="Glycosyl transferase family 1" evidence="1">
    <location>
        <begin position="181"/>
        <end position="353"/>
    </location>
</feature>
<evidence type="ECO:0000313" key="3">
    <source>
        <dbReference type="EMBL" id="WAR44092.1"/>
    </source>
</evidence>
<dbReference type="EMBL" id="CP113517">
    <property type="protein sequence ID" value="WAR44092.1"/>
    <property type="molecule type" value="Genomic_DNA"/>
</dbReference>
<proteinExistence type="predicted"/>
<organism evidence="3 4">
    <name type="scientific">Methylomonas rapida</name>
    <dbReference type="NCBI Taxonomy" id="2963939"/>
    <lineage>
        <taxon>Bacteria</taxon>
        <taxon>Pseudomonadati</taxon>
        <taxon>Pseudomonadota</taxon>
        <taxon>Gammaproteobacteria</taxon>
        <taxon>Methylococcales</taxon>
        <taxon>Methylococcaceae</taxon>
        <taxon>Methylomonas</taxon>
    </lineage>
</organism>
<dbReference type="InterPro" id="IPR028098">
    <property type="entry name" value="Glyco_trans_4-like_N"/>
</dbReference>
<feature type="domain" description="Glycosyltransferase subfamily 4-like N-terminal" evidence="2">
    <location>
        <begin position="16"/>
        <end position="164"/>
    </location>
</feature>
<dbReference type="InterPro" id="IPR050194">
    <property type="entry name" value="Glycosyltransferase_grp1"/>
</dbReference>
<dbReference type="PANTHER" id="PTHR45947:SF3">
    <property type="entry name" value="SULFOQUINOVOSYL TRANSFERASE SQD2"/>
    <property type="match status" value="1"/>
</dbReference>
<dbReference type="CDD" id="cd03801">
    <property type="entry name" value="GT4_PimA-like"/>
    <property type="match status" value="1"/>
</dbReference>
<sequence length="385" mass="43006">MKKILLLTRNFPPLTGGMERLNHHLYLELKKHFDVLVAGPCGSHAYLDSDTLFCEFSYKPLYAFLWSSFWKTLKFCNQYKPDLIIAGSGATALSARLLGYIFNIPVITFVHGLDLVLPNRLYQMSFLPAIRASDAIWVNSDNTKKLAINQRIKPEKIQIVYPGVTIPEMATTSNSANGFKTKLGLTEDYKILLSVGRLTERKGLPEFIRNCLPRIVKDYPRCVLVIIGNEPNNALHHKVGIKERIQETIQELGLTDHVRLLGHVDEAELAESYQDSHLHIFPGLDLPGDVEGFGMVAIEAAAHGLPTVAFAVGGVAEAVSHNQSGWLIEAGDYDGMIQTILSRMNDDDNAQKTVNTESCKDHAEDYSWDLFGARIFVILNELLLK</sequence>
<dbReference type="Proteomes" id="UP001162780">
    <property type="component" value="Chromosome"/>
</dbReference>
<dbReference type="InterPro" id="IPR001296">
    <property type="entry name" value="Glyco_trans_1"/>
</dbReference>
<evidence type="ECO:0000313" key="4">
    <source>
        <dbReference type="Proteomes" id="UP001162780"/>
    </source>
</evidence>
<dbReference type="SUPFAM" id="SSF53756">
    <property type="entry name" value="UDP-Glycosyltransferase/glycogen phosphorylase"/>
    <property type="match status" value="1"/>
</dbReference>
<keyword evidence="4" id="KW-1185">Reference proteome</keyword>
<dbReference type="Gene3D" id="3.40.50.2000">
    <property type="entry name" value="Glycogen Phosphorylase B"/>
    <property type="match status" value="2"/>
</dbReference>
<evidence type="ECO:0000259" key="2">
    <source>
        <dbReference type="Pfam" id="PF13439"/>
    </source>
</evidence>
<dbReference type="Pfam" id="PF00534">
    <property type="entry name" value="Glycos_transf_1"/>
    <property type="match status" value="1"/>
</dbReference>
<dbReference type="PANTHER" id="PTHR45947">
    <property type="entry name" value="SULFOQUINOVOSYL TRANSFERASE SQD2"/>
    <property type="match status" value="1"/>
</dbReference>
<name>A0ABY7GFQ0_9GAMM</name>
<gene>
    <name evidence="3" type="ORF">NM686_017200</name>
</gene>
<protein>
    <submittedName>
        <fullName evidence="3">Glycosyltransferase family 4 protein</fullName>
    </submittedName>
</protein>
<reference evidence="3" key="1">
    <citation type="submission" date="2022-11" db="EMBL/GenBank/DDBJ databases">
        <title>Methylomonas rapida sp. nov., Carotenoid-Producing Obligate Methanotrophs with High Growth Characteristics and Biotechnological Potential.</title>
        <authorList>
            <person name="Tikhonova E.N."/>
            <person name="Suleimanov R.Z."/>
            <person name="Miroshnikov K."/>
            <person name="Oshkin I.Y."/>
            <person name="Belova S.E."/>
            <person name="Danilova O.V."/>
            <person name="Ashikhmin A."/>
            <person name="Konopkin A."/>
            <person name="But S.Y."/>
            <person name="Khmelenina V.N."/>
            <person name="Kuznetsov N."/>
            <person name="Pimenov N.V."/>
            <person name="Dedysh S.N."/>
        </authorList>
    </citation>
    <scope>NUCLEOTIDE SEQUENCE</scope>
    <source>
        <strain evidence="3">MP1</strain>
    </source>
</reference>
<dbReference type="RefSeq" id="WP_255189080.1">
    <property type="nucleotide sequence ID" value="NZ_CP113517.1"/>
</dbReference>